<name>A0ABN9LN70_9NEOB</name>
<reference evidence="1" key="1">
    <citation type="submission" date="2023-07" db="EMBL/GenBank/DDBJ databases">
        <authorList>
            <person name="Stuckert A."/>
        </authorList>
    </citation>
    <scope>NUCLEOTIDE SEQUENCE</scope>
</reference>
<proteinExistence type="predicted"/>
<sequence length="172" mass="20176">PNDCSLHHAAARLTLRHHLYLNTSSPVFSGGYLAVEHNGDSHCSFHHLSHYLSGRRCLYSKERAMPNEEENIPVEQRRPNGHLNIYLLGFVDSAFSHVCGNRDWHVFCSMLLPYPDGYYRRLWRKRCNCQEIRIHRDSDQHWTMLLLLPMSSPHKDDQVRITIVFIVTKKIK</sequence>
<evidence type="ECO:0000313" key="1">
    <source>
        <dbReference type="EMBL" id="CAJ0946216.1"/>
    </source>
</evidence>
<evidence type="ECO:0000313" key="2">
    <source>
        <dbReference type="Proteomes" id="UP001176940"/>
    </source>
</evidence>
<dbReference type="Proteomes" id="UP001176940">
    <property type="component" value="Unassembled WGS sequence"/>
</dbReference>
<feature type="non-terminal residue" evidence="1">
    <location>
        <position position="1"/>
    </location>
</feature>
<organism evidence="1 2">
    <name type="scientific">Ranitomeya imitator</name>
    <name type="common">mimic poison frog</name>
    <dbReference type="NCBI Taxonomy" id="111125"/>
    <lineage>
        <taxon>Eukaryota</taxon>
        <taxon>Metazoa</taxon>
        <taxon>Chordata</taxon>
        <taxon>Craniata</taxon>
        <taxon>Vertebrata</taxon>
        <taxon>Euteleostomi</taxon>
        <taxon>Amphibia</taxon>
        <taxon>Batrachia</taxon>
        <taxon>Anura</taxon>
        <taxon>Neobatrachia</taxon>
        <taxon>Hyloidea</taxon>
        <taxon>Dendrobatidae</taxon>
        <taxon>Dendrobatinae</taxon>
        <taxon>Ranitomeya</taxon>
    </lineage>
</organism>
<protein>
    <submittedName>
        <fullName evidence="1">Uncharacterized protein</fullName>
    </submittedName>
</protein>
<dbReference type="EMBL" id="CAUEEQ010025208">
    <property type="protein sequence ID" value="CAJ0946216.1"/>
    <property type="molecule type" value="Genomic_DNA"/>
</dbReference>
<comment type="caution">
    <text evidence="1">The sequence shown here is derived from an EMBL/GenBank/DDBJ whole genome shotgun (WGS) entry which is preliminary data.</text>
</comment>
<keyword evidence="2" id="KW-1185">Reference proteome</keyword>
<gene>
    <name evidence="1" type="ORF">RIMI_LOCUS11235801</name>
</gene>
<accession>A0ABN9LN70</accession>